<dbReference type="InterPro" id="IPR013767">
    <property type="entry name" value="PAS_fold"/>
</dbReference>
<feature type="domain" description="PAS" evidence="14">
    <location>
        <begin position="826"/>
        <end position="900"/>
    </location>
</feature>
<dbReference type="Gene3D" id="1.10.287.130">
    <property type="match status" value="1"/>
</dbReference>
<dbReference type="EMBL" id="ALWB01000129">
    <property type="protein sequence ID" value="ELS31910.1"/>
    <property type="molecule type" value="Genomic_DNA"/>
</dbReference>
<evidence type="ECO:0000259" key="13">
    <source>
        <dbReference type="PROSITE" id="PS50110"/>
    </source>
</evidence>
<name>L8MZJ2_9CYAN</name>
<dbReference type="InterPro" id="IPR046342">
    <property type="entry name" value="CBS_dom_sf"/>
</dbReference>
<evidence type="ECO:0000256" key="1">
    <source>
        <dbReference type="ARBA" id="ARBA00000085"/>
    </source>
</evidence>
<dbReference type="SMART" id="SM00116">
    <property type="entry name" value="CBS"/>
    <property type="match status" value="2"/>
</dbReference>
<dbReference type="Gene3D" id="3.40.50.2300">
    <property type="match status" value="1"/>
</dbReference>
<dbReference type="PROSITE" id="PS51257">
    <property type="entry name" value="PROKAR_LIPOPROTEIN"/>
    <property type="match status" value="1"/>
</dbReference>
<dbReference type="Proteomes" id="UP000011201">
    <property type="component" value="Unassembled WGS sequence"/>
</dbReference>
<feature type="domain" description="PAC" evidence="15">
    <location>
        <begin position="1039"/>
        <end position="1092"/>
    </location>
</feature>
<dbReference type="InterPro" id="IPR036890">
    <property type="entry name" value="HATPase_C_sf"/>
</dbReference>
<dbReference type="Pfam" id="PF08447">
    <property type="entry name" value="PAS_3"/>
    <property type="match status" value="2"/>
</dbReference>
<evidence type="ECO:0000313" key="18">
    <source>
        <dbReference type="Proteomes" id="UP000011201"/>
    </source>
</evidence>
<evidence type="ECO:0000313" key="17">
    <source>
        <dbReference type="EMBL" id="ELS31910.1"/>
    </source>
</evidence>
<dbReference type="Pfam" id="PF00571">
    <property type="entry name" value="CBS"/>
    <property type="match status" value="2"/>
</dbReference>
<dbReference type="SMART" id="SM00086">
    <property type="entry name" value="PAC"/>
    <property type="match status" value="8"/>
</dbReference>
<dbReference type="NCBIfam" id="TIGR00229">
    <property type="entry name" value="sensory_box"/>
    <property type="match status" value="7"/>
</dbReference>
<evidence type="ECO:0000259" key="16">
    <source>
        <dbReference type="PROSITE" id="PS51371"/>
    </source>
</evidence>
<feature type="modified residue" description="4-aspartylphosphate" evidence="9">
    <location>
        <position position="1553"/>
    </location>
</feature>
<feature type="domain" description="PAC" evidence="15">
    <location>
        <begin position="653"/>
        <end position="703"/>
    </location>
</feature>
<dbReference type="InterPro" id="IPR000700">
    <property type="entry name" value="PAS-assoc_C"/>
</dbReference>
<dbReference type="SMART" id="SM00387">
    <property type="entry name" value="HATPase_c"/>
    <property type="match status" value="1"/>
</dbReference>
<dbReference type="FunFam" id="1.10.287.130:FF:000145">
    <property type="entry name" value="Sensory transduction histidine kinase"/>
    <property type="match status" value="1"/>
</dbReference>
<dbReference type="GO" id="GO:0000155">
    <property type="term" value="F:phosphorelay sensor kinase activity"/>
    <property type="evidence" value="ECO:0007669"/>
    <property type="project" value="InterPro"/>
</dbReference>
<feature type="domain" description="Response regulatory" evidence="13">
    <location>
        <begin position="1504"/>
        <end position="1620"/>
    </location>
</feature>
<gene>
    <name evidence="17" type="ORF">Pse7429DRAFT_2946</name>
</gene>
<keyword evidence="11" id="KW-0175">Coiled coil</keyword>
<dbReference type="InterPro" id="IPR004358">
    <property type="entry name" value="Sig_transdc_His_kin-like_C"/>
</dbReference>
<dbReference type="Gene3D" id="3.30.450.20">
    <property type="entry name" value="PAS domain"/>
    <property type="match status" value="8"/>
</dbReference>
<evidence type="ECO:0000256" key="2">
    <source>
        <dbReference type="ARBA" id="ARBA00006402"/>
    </source>
</evidence>
<feature type="domain" description="PAC" evidence="15">
    <location>
        <begin position="775"/>
        <end position="825"/>
    </location>
</feature>
<evidence type="ECO:0000259" key="15">
    <source>
        <dbReference type="PROSITE" id="PS50113"/>
    </source>
</evidence>
<evidence type="ECO:0000256" key="5">
    <source>
        <dbReference type="ARBA" id="ARBA00022679"/>
    </source>
</evidence>
<dbReference type="SMART" id="SM00091">
    <property type="entry name" value="PAS"/>
    <property type="match status" value="8"/>
</dbReference>
<evidence type="ECO:0000256" key="7">
    <source>
        <dbReference type="ARBA" id="ARBA00023012"/>
    </source>
</evidence>
<dbReference type="SUPFAM" id="SSF55874">
    <property type="entry name" value="ATPase domain of HSP90 chaperone/DNA topoisomerase II/histidine kinase"/>
    <property type="match status" value="1"/>
</dbReference>
<comment type="catalytic activity">
    <reaction evidence="1">
        <text>ATP + protein L-histidine = ADP + protein N-phospho-L-histidine.</text>
        <dbReference type="EC" id="2.7.13.3"/>
    </reaction>
</comment>
<dbReference type="InterPro" id="IPR003661">
    <property type="entry name" value="HisK_dim/P_dom"/>
</dbReference>
<evidence type="ECO:0000256" key="10">
    <source>
        <dbReference type="PROSITE-ProRule" id="PRU00703"/>
    </source>
</evidence>
<comment type="similarity">
    <text evidence="2">In the N-terminal section; belongs to the phytochrome family.</text>
</comment>
<dbReference type="PROSITE" id="PS50109">
    <property type="entry name" value="HIS_KIN"/>
    <property type="match status" value="1"/>
</dbReference>
<feature type="domain" description="PAC" evidence="15">
    <location>
        <begin position="906"/>
        <end position="959"/>
    </location>
</feature>
<dbReference type="CDD" id="cd00082">
    <property type="entry name" value="HisKA"/>
    <property type="match status" value="1"/>
</dbReference>
<dbReference type="Pfam" id="PF00512">
    <property type="entry name" value="HisKA"/>
    <property type="match status" value="1"/>
</dbReference>
<dbReference type="EC" id="2.7.13.3" evidence="3"/>
<dbReference type="Gene3D" id="3.10.580.10">
    <property type="entry name" value="CBS-domain"/>
    <property type="match status" value="1"/>
</dbReference>
<dbReference type="InterPro" id="IPR011006">
    <property type="entry name" value="CheY-like_superfamily"/>
</dbReference>
<protein>
    <recommendedName>
        <fullName evidence="8">Circadian input-output histidine kinase CikA</fullName>
        <ecNumber evidence="3">2.7.13.3</ecNumber>
    </recommendedName>
</protein>
<feature type="domain" description="PAS" evidence="14">
    <location>
        <begin position="1089"/>
        <end position="1130"/>
    </location>
</feature>
<feature type="domain" description="Histidine kinase" evidence="12">
    <location>
        <begin position="1233"/>
        <end position="1460"/>
    </location>
</feature>
<sequence>MVAKSIQIHQQVMAAISCESVRIAPETSVMKAIAMMDRVGASCLLITEPDTERLIGIFTERDVVRVSNQGYDLEQPMQMVMSYPVISLQESDCYDINDIVSLLQQHQIRHLPVLAGDRLVGLLSQDSLMALLLRELLPDVAIANPAEPVDIPAGQEVGAQQSQVPPNESDHDFNQEFLLNLNEELRQTLENLRISDEELKYQNMQLTIEQQKYQDLFDFAPDGYLVTNAAGSVLSANQAILQLLGVEREFIVGKPLVVFIDRADYSLFYDRIEAQLHSDRRQVWEISFCPRQGNPFLAEVIVGTIRDEYTQAIGLRWLIRDISDRRKFEAEARKNDRYSALISFASDAIFLADAKGNLIETNQKAVELLGYSREELMHMHMSQIHPPDALEAAKNHFKNVTQNDNAPKLESLVIRKDGSQIPVEITGSRIELDGEILAQGIFRDISDRKQMEMALQQEILRRTAIFNTSSDGIFILDRAGNLLESNDRFAQMLGYEPWEITNFNVVDWEAKLTPEEVRELFEKPILDKATLETLHRRKDGVIFPVEISARVMQWQGEYMYICIARDISDRKQMEMSLQQEILRRATIFNASSDGMLILDRAGNLMDSNDRFAQMLGYEPWEITNFNVADWEAQWTPEEVQELFESENTLLNEDTFETLHRRKDGSVFPVEISRRVMEWQGEHVFICISRDISDRKQIEMALQQEIQRRFAIFNTSLDGIHILDRDGNLLESNERFAQMLGYESSEITALNVADWEAKWTAEELREIFKDESFDENTFETLHRRKDGSIFPVEVSVRIMTWQGESIRVCISRDISDRKKSEQALQESQSFIQKIADASPNILYLYDIQEQRNIYTNREIYTTLGYSPEEIQAMGSNFVLNVMHPDDVQSILPQYYERVNAAQDGETIESEYRMRHANGEWHWIHSRDSVFSRDGNGRVKQTIGTAEDISDRKKAEQALQESQSFIQKIADASPNVLYLYDMEEQKIIYTNREVYQTLGYSPEEVLAMGVNFVLNLMHPDDLKLVPEHHNRIFAAQDGEIIETEYRLKHVNGEWHWFYVRDSVFSRDTNGRVKQTIGTAEDISDRKYLQQKQNRLTAILEASTDYISMSDANGKIFWKNAQLKRLCGINPHEDTLQFQISDCHPEWAASLVIREGLPHAIATGSWIGETALLNAEGEEIPVSQLILSHKSEQEEIEFFSFIMRDMRVRKEYEQQLERTNAELMRATRLKDEFLATMSHELRTPLNAILGMTEAMQEEIFGVVNDRQITALKTVERSSYHLLELINDILDVAKIEAGQIELSYTSTSIQQLCQSSLAFIKQQALQKHIQIDIQVPSYLPDVLLDERRIRQVLINLLNNAVKFTPEYGQVRLEVTRKEAKGEPDLQEYLRFVVIDTGIGIAPENIPKLFQPFIQIDSALNRKYTGTGLGLALVKQIVELHGGTVGLTSELGVGSSFAIEIPFVMSPQSLNVNVNVNVNVNAKVSTEGDELAPQHDRLHDGMHKYRQPLILIAEDNETNISMIDDYLEQKGYRLLIAKNGVETIAMTKAHQPDIILMDVQMPVMDGFETIKRLRDDPQFANMPIIALTALAMTGDRDRCLAAGANAYLSKPFKLKELTETIQKLIVLNR</sequence>
<dbReference type="OrthoDB" id="433881at2"/>
<keyword evidence="18" id="KW-1185">Reference proteome</keyword>
<feature type="domain" description="CBS" evidence="16">
    <location>
        <begin position="15"/>
        <end position="73"/>
    </location>
</feature>
<dbReference type="InterPro" id="IPR000644">
    <property type="entry name" value="CBS_dom"/>
</dbReference>
<dbReference type="RefSeq" id="WP_009627984.1">
    <property type="nucleotide sequence ID" value="NZ_ALWB01000129.1"/>
</dbReference>
<keyword evidence="4 9" id="KW-0597">Phosphoprotein</keyword>
<dbReference type="Pfam" id="PF02518">
    <property type="entry name" value="HATPase_c"/>
    <property type="match status" value="1"/>
</dbReference>
<accession>L8MZJ2</accession>
<dbReference type="PROSITE" id="PS50112">
    <property type="entry name" value="PAS"/>
    <property type="match status" value="8"/>
</dbReference>
<dbReference type="SUPFAM" id="SSF52172">
    <property type="entry name" value="CheY-like"/>
    <property type="match status" value="1"/>
</dbReference>
<dbReference type="Pfam" id="PF00989">
    <property type="entry name" value="PAS"/>
    <property type="match status" value="1"/>
</dbReference>
<dbReference type="SMART" id="SM00388">
    <property type="entry name" value="HisKA"/>
    <property type="match status" value="1"/>
</dbReference>
<evidence type="ECO:0000256" key="6">
    <source>
        <dbReference type="ARBA" id="ARBA00022777"/>
    </source>
</evidence>
<dbReference type="PROSITE" id="PS50113">
    <property type="entry name" value="PAC"/>
    <property type="match status" value="7"/>
</dbReference>
<keyword evidence="6 17" id="KW-0418">Kinase</keyword>
<dbReference type="InterPro" id="IPR005467">
    <property type="entry name" value="His_kinase_dom"/>
</dbReference>
<feature type="domain" description="PAC" evidence="15">
    <location>
        <begin position="282"/>
        <end position="334"/>
    </location>
</feature>
<feature type="domain" description="PAS" evidence="14">
    <location>
        <begin position="587"/>
        <end position="653"/>
    </location>
</feature>
<feature type="domain" description="PAS" evidence="14">
    <location>
        <begin position="334"/>
        <end position="404"/>
    </location>
</feature>
<feature type="domain" description="PAC" evidence="15">
    <location>
        <begin position="529"/>
        <end position="579"/>
    </location>
</feature>
<evidence type="ECO:0000259" key="12">
    <source>
        <dbReference type="PROSITE" id="PS50109"/>
    </source>
</evidence>
<comment type="caution">
    <text evidence="17">The sequence shown here is derived from an EMBL/GenBank/DDBJ whole genome shotgun (WGS) entry which is preliminary data.</text>
</comment>
<dbReference type="PROSITE" id="PS51371">
    <property type="entry name" value="CBS"/>
    <property type="match status" value="2"/>
</dbReference>
<dbReference type="PRINTS" id="PR00344">
    <property type="entry name" value="BCTRLSENSOR"/>
</dbReference>
<feature type="coiled-coil region" evidence="11">
    <location>
        <begin position="175"/>
        <end position="202"/>
    </location>
</feature>
<dbReference type="PATRIC" id="fig|927668.3.peg.3361"/>
<dbReference type="SUPFAM" id="SSF55785">
    <property type="entry name" value="PYP-like sensor domain (PAS domain)"/>
    <property type="match status" value="8"/>
</dbReference>
<evidence type="ECO:0000259" key="14">
    <source>
        <dbReference type="PROSITE" id="PS50112"/>
    </source>
</evidence>
<keyword evidence="7" id="KW-0902">Two-component regulatory system</keyword>
<feature type="domain" description="PAS" evidence="14">
    <location>
        <begin position="465"/>
        <end position="533"/>
    </location>
</feature>
<dbReference type="InterPro" id="IPR001789">
    <property type="entry name" value="Sig_transdc_resp-reg_receiver"/>
</dbReference>
<dbReference type="PANTHER" id="PTHR43047:SF63">
    <property type="entry name" value="HISTIDINE KINASE"/>
    <property type="match status" value="1"/>
</dbReference>
<organism evidence="17 18">
    <name type="scientific">Pseudanabaena biceps PCC 7429</name>
    <dbReference type="NCBI Taxonomy" id="927668"/>
    <lineage>
        <taxon>Bacteria</taxon>
        <taxon>Bacillati</taxon>
        <taxon>Cyanobacteriota</taxon>
        <taxon>Cyanophyceae</taxon>
        <taxon>Pseudanabaenales</taxon>
        <taxon>Pseudanabaenaceae</taxon>
        <taxon>Pseudanabaena</taxon>
    </lineage>
</organism>
<keyword evidence="5" id="KW-0808">Transferase</keyword>
<feature type="domain" description="PAS" evidence="14">
    <location>
        <begin position="209"/>
        <end position="279"/>
    </location>
</feature>
<dbReference type="InterPro" id="IPR000014">
    <property type="entry name" value="PAS"/>
</dbReference>
<feature type="coiled-coil region" evidence="11">
    <location>
        <begin position="1199"/>
        <end position="1226"/>
    </location>
</feature>
<dbReference type="GO" id="GO:0005886">
    <property type="term" value="C:plasma membrane"/>
    <property type="evidence" value="ECO:0007669"/>
    <property type="project" value="TreeGrafter"/>
</dbReference>
<dbReference type="CDD" id="cd16922">
    <property type="entry name" value="HATPase_EvgS-ArcB-TorS-like"/>
    <property type="match status" value="1"/>
</dbReference>
<dbReference type="InterPro" id="IPR013655">
    <property type="entry name" value="PAS_fold_3"/>
</dbReference>
<dbReference type="GO" id="GO:0009927">
    <property type="term" value="F:histidine phosphotransfer kinase activity"/>
    <property type="evidence" value="ECO:0007669"/>
    <property type="project" value="TreeGrafter"/>
</dbReference>
<evidence type="ECO:0000256" key="4">
    <source>
        <dbReference type="ARBA" id="ARBA00022553"/>
    </source>
</evidence>
<dbReference type="SMART" id="SM00448">
    <property type="entry name" value="REC"/>
    <property type="match status" value="1"/>
</dbReference>
<feature type="domain" description="PAC" evidence="15">
    <location>
        <begin position="407"/>
        <end position="457"/>
    </location>
</feature>
<evidence type="ECO:0000256" key="3">
    <source>
        <dbReference type="ARBA" id="ARBA00012438"/>
    </source>
</evidence>
<dbReference type="SUPFAM" id="SSF47384">
    <property type="entry name" value="Homodimeric domain of signal transducing histidine kinase"/>
    <property type="match status" value="1"/>
</dbReference>
<dbReference type="Pfam" id="PF00072">
    <property type="entry name" value="Response_reg"/>
    <property type="match status" value="1"/>
</dbReference>
<dbReference type="CDD" id="cd00130">
    <property type="entry name" value="PAS"/>
    <property type="match status" value="7"/>
</dbReference>
<reference evidence="17 18" key="1">
    <citation type="journal article" date="2013" name="Proc. Natl. Acad. Sci. U.S.A.">
        <title>Improving the coverage of the cyanobacterial phylum using diversity-driven genome sequencing.</title>
        <authorList>
            <person name="Shih P.M."/>
            <person name="Wu D."/>
            <person name="Latifi A."/>
            <person name="Axen S.D."/>
            <person name="Fewer D.P."/>
            <person name="Talla E."/>
            <person name="Calteau A."/>
            <person name="Cai F."/>
            <person name="Tandeau de Marsac N."/>
            <person name="Rippka R."/>
            <person name="Herdman M."/>
            <person name="Sivonen K."/>
            <person name="Coursin T."/>
            <person name="Laurent T."/>
            <person name="Goodwin L."/>
            <person name="Nolan M."/>
            <person name="Davenport K.W."/>
            <person name="Han C.S."/>
            <person name="Rubin E.M."/>
            <person name="Eisen J.A."/>
            <person name="Woyke T."/>
            <person name="Gugger M."/>
            <person name="Kerfeld C.A."/>
        </authorList>
    </citation>
    <scope>NUCLEOTIDE SEQUENCE [LARGE SCALE GENOMIC DNA]</scope>
    <source>
        <strain evidence="17 18">PCC 7429</strain>
    </source>
</reference>
<feature type="domain" description="PAS" evidence="14">
    <location>
        <begin position="960"/>
        <end position="1034"/>
    </location>
</feature>
<dbReference type="PANTHER" id="PTHR43047">
    <property type="entry name" value="TWO-COMPONENT HISTIDINE PROTEIN KINASE"/>
    <property type="match status" value="1"/>
</dbReference>
<dbReference type="FunFam" id="3.30.565.10:FF:000010">
    <property type="entry name" value="Sensor histidine kinase RcsC"/>
    <property type="match status" value="1"/>
</dbReference>
<dbReference type="FunFam" id="3.30.450.20:FF:000099">
    <property type="entry name" value="Sensory box sensor histidine kinase"/>
    <property type="match status" value="1"/>
</dbReference>
<dbReference type="InterPro" id="IPR036097">
    <property type="entry name" value="HisK_dim/P_sf"/>
</dbReference>
<evidence type="ECO:0000256" key="9">
    <source>
        <dbReference type="PROSITE-ProRule" id="PRU00169"/>
    </source>
</evidence>
<feature type="domain" description="PAS" evidence="14">
    <location>
        <begin position="711"/>
        <end position="746"/>
    </location>
</feature>
<dbReference type="InterPro" id="IPR003594">
    <property type="entry name" value="HATPase_dom"/>
</dbReference>
<feature type="domain" description="CBS" evidence="16">
    <location>
        <begin position="81"/>
        <end position="140"/>
    </location>
</feature>
<dbReference type="InterPro" id="IPR001610">
    <property type="entry name" value="PAC"/>
</dbReference>
<evidence type="ECO:0000256" key="11">
    <source>
        <dbReference type="SAM" id="Coils"/>
    </source>
</evidence>
<dbReference type="Gene3D" id="3.30.565.10">
    <property type="entry name" value="Histidine kinase-like ATPase, C-terminal domain"/>
    <property type="match status" value="1"/>
</dbReference>
<dbReference type="InterPro" id="IPR035965">
    <property type="entry name" value="PAS-like_dom_sf"/>
</dbReference>
<proteinExistence type="inferred from homology"/>
<dbReference type="SUPFAM" id="SSF54631">
    <property type="entry name" value="CBS-domain pair"/>
    <property type="match status" value="1"/>
</dbReference>
<keyword evidence="10" id="KW-0129">CBS domain</keyword>
<dbReference type="Pfam" id="PF13426">
    <property type="entry name" value="PAS_9"/>
    <property type="match status" value="5"/>
</dbReference>
<dbReference type="PROSITE" id="PS50110">
    <property type="entry name" value="RESPONSE_REGULATORY"/>
    <property type="match status" value="1"/>
</dbReference>
<evidence type="ECO:0000256" key="8">
    <source>
        <dbReference type="ARBA" id="ARBA00074306"/>
    </source>
</evidence>
<dbReference type="GO" id="GO:0006355">
    <property type="term" value="P:regulation of DNA-templated transcription"/>
    <property type="evidence" value="ECO:0007669"/>
    <property type="project" value="InterPro"/>
</dbReference>